<organism evidence="5 6">
    <name type="scientific">Aspergillus arachidicola</name>
    <dbReference type="NCBI Taxonomy" id="656916"/>
    <lineage>
        <taxon>Eukaryota</taxon>
        <taxon>Fungi</taxon>
        <taxon>Dikarya</taxon>
        <taxon>Ascomycota</taxon>
        <taxon>Pezizomycotina</taxon>
        <taxon>Eurotiomycetes</taxon>
        <taxon>Eurotiomycetidae</taxon>
        <taxon>Eurotiales</taxon>
        <taxon>Aspergillaceae</taxon>
        <taxon>Aspergillus</taxon>
        <taxon>Aspergillus subgen. Circumdati</taxon>
    </lineage>
</organism>
<keyword evidence="2" id="KW-0472">Membrane</keyword>
<evidence type="ECO:0000256" key="3">
    <source>
        <dbReference type="SAM" id="SignalP"/>
    </source>
</evidence>
<reference evidence="4" key="2">
    <citation type="submission" date="2019-04" db="EMBL/GenBank/DDBJ databases">
        <title>Friends and foes A comparative genomics study of 23 Aspergillus species from section Flavi.</title>
        <authorList>
            <consortium name="DOE Joint Genome Institute"/>
            <person name="Kjaerbolling I."/>
            <person name="Vesth T."/>
            <person name="Frisvad J.C."/>
            <person name="Nybo J.L."/>
            <person name="Theobald S."/>
            <person name="Kildgaard S."/>
            <person name="Isbrandt T."/>
            <person name="Kuo A."/>
            <person name="Sato A."/>
            <person name="Lyhne E.K."/>
            <person name="Kogle M.E."/>
            <person name="Wiebenga A."/>
            <person name="Kun R.S."/>
            <person name="Lubbers R.J."/>
            <person name="Makela M.R."/>
            <person name="Barry K."/>
            <person name="Chovatia M."/>
            <person name="Clum A."/>
            <person name="Daum C."/>
            <person name="Haridas S."/>
            <person name="He G."/>
            <person name="LaButti K."/>
            <person name="Lipzen A."/>
            <person name="Mondo S."/>
            <person name="Riley R."/>
            <person name="Salamov A."/>
            <person name="Simmons B.A."/>
            <person name="Magnuson J.K."/>
            <person name="Henrissat B."/>
            <person name="Mortensen U.H."/>
            <person name="Larsen T.O."/>
            <person name="Devries R.P."/>
            <person name="Grigoriev I.V."/>
            <person name="Machida M."/>
            <person name="Baker S.E."/>
            <person name="Andersen M.R."/>
        </authorList>
    </citation>
    <scope>NUCLEOTIDE SEQUENCE</scope>
    <source>
        <strain evidence="4">CBS 117612</strain>
    </source>
</reference>
<evidence type="ECO:0000256" key="2">
    <source>
        <dbReference type="SAM" id="Phobius"/>
    </source>
</evidence>
<sequence length="271" mass="29061">MMTLSQKALLLFSTFLAGPVAASNYATRLDTTATNIGPLTTRFTPPASCSDIRTRVFYDIVPKLEMGCEGPGGNECCPPNWRDDVYYSPGMCPAGYQTCTLPTSKQRIETTAMCCPDNFACNGQGRCTRPLNTRVPLTMTDATRTTTRTEYAITATPIQIRFKAAESTIVPIPTASLKLPRGYLYKREKVGIGIGVSAAVIGFAIGIYFCCCSGSKRRTKARVPTTPLENYTTADTPDVPPPAYPGPDDGLGTAAPVPGSSSDTWPMGARK</sequence>
<dbReference type="EMBL" id="NEXV01000490">
    <property type="protein sequence ID" value="PIG82851.1"/>
    <property type="molecule type" value="Genomic_DNA"/>
</dbReference>
<dbReference type="Proteomes" id="UP000325558">
    <property type="component" value="Unassembled WGS sequence"/>
</dbReference>
<evidence type="ECO:0000256" key="1">
    <source>
        <dbReference type="SAM" id="MobiDB-lite"/>
    </source>
</evidence>
<proteinExistence type="predicted"/>
<evidence type="ECO:0000313" key="5">
    <source>
        <dbReference type="EMBL" id="PIG82851.1"/>
    </source>
</evidence>
<dbReference type="EMBL" id="ML737130">
    <property type="protein sequence ID" value="KAE8343199.1"/>
    <property type="molecule type" value="Genomic_DNA"/>
</dbReference>
<evidence type="ECO:0000313" key="4">
    <source>
        <dbReference type="EMBL" id="KAE8343199.1"/>
    </source>
</evidence>
<dbReference type="AlphaFoldDB" id="A0A2G7FSS2"/>
<keyword evidence="2" id="KW-1133">Transmembrane helix</keyword>
<feature type="chain" id="PRO_5040579728" evidence="3">
    <location>
        <begin position="23"/>
        <end position="271"/>
    </location>
</feature>
<keyword evidence="3" id="KW-0732">Signal</keyword>
<protein>
    <submittedName>
        <fullName evidence="5">Uncharacterized protein</fullName>
    </submittedName>
</protein>
<feature type="signal peptide" evidence="3">
    <location>
        <begin position="1"/>
        <end position="22"/>
    </location>
</feature>
<dbReference type="OrthoDB" id="4770059at2759"/>
<gene>
    <name evidence="5" type="ORF">AARAC_003139</name>
    <name evidence="4" type="ORF">BDV24DRAFT_149817</name>
</gene>
<accession>A0A2G7FSS2</accession>
<evidence type="ECO:0000313" key="6">
    <source>
        <dbReference type="Proteomes" id="UP000231358"/>
    </source>
</evidence>
<feature type="region of interest" description="Disordered" evidence="1">
    <location>
        <begin position="222"/>
        <end position="271"/>
    </location>
</feature>
<keyword evidence="2" id="KW-0812">Transmembrane</keyword>
<reference evidence="5 6" key="1">
    <citation type="submission" date="2017-05" db="EMBL/GenBank/DDBJ databases">
        <title>Genome sequence for an aflatoxigenic pathogen of Argentinian peanut, Aspergillus arachidicola.</title>
        <authorList>
            <person name="Moore G."/>
            <person name="Beltz S.B."/>
            <person name="Mack B.M."/>
        </authorList>
    </citation>
    <scope>NUCLEOTIDE SEQUENCE [LARGE SCALE GENOMIC DNA]</scope>
    <source>
        <strain evidence="5 6">CBS 117610</strain>
    </source>
</reference>
<keyword evidence="6" id="KW-1185">Reference proteome</keyword>
<dbReference type="Proteomes" id="UP000231358">
    <property type="component" value="Unassembled WGS sequence"/>
</dbReference>
<feature type="transmembrane region" description="Helical" evidence="2">
    <location>
        <begin position="190"/>
        <end position="211"/>
    </location>
</feature>
<name>A0A2G7FSS2_9EURO</name>
<dbReference type="STRING" id="656916.A0A2G7FSS2"/>